<comment type="similarity">
    <text evidence="7">Belongs to the amidase family. GatA subfamily.</text>
</comment>
<reference evidence="9" key="1">
    <citation type="submission" date="2020-12" db="EMBL/GenBank/DDBJ databases">
        <title>Taurinivorans muris gen. nov., sp. nov., fundamental and realized metabolic niche of a ubiquitous sulfidogenic bacterium in the murine intestine.</title>
        <authorList>
            <person name="Ye H."/>
            <person name="Hanson B.T."/>
            <person name="Loy A."/>
        </authorList>
    </citation>
    <scope>NUCLEOTIDE SEQUENCE</scope>
    <source>
        <strain evidence="9">LT0009</strain>
    </source>
</reference>
<dbReference type="RefSeq" id="WP_334315315.1">
    <property type="nucleotide sequence ID" value="NZ_CP065938.1"/>
</dbReference>
<feature type="domain" description="Amidase" evidence="8">
    <location>
        <begin position="22"/>
        <end position="464"/>
    </location>
</feature>
<dbReference type="GO" id="GO:0050567">
    <property type="term" value="F:glutaminyl-tRNA synthase (glutamine-hydrolyzing) activity"/>
    <property type="evidence" value="ECO:0007669"/>
    <property type="project" value="UniProtKB-EC"/>
</dbReference>
<dbReference type="NCBIfam" id="TIGR00132">
    <property type="entry name" value="gatA"/>
    <property type="match status" value="1"/>
</dbReference>
<dbReference type="InterPro" id="IPR036928">
    <property type="entry name" value="AS_sf"/>
</dbReference>
<evidence type="ECO:0000256" key="1">
    <source>
        <dbReference type="ARBA" id="ARBA00011123"/>
    </source>
</evidence>
<dbReference type="HAMAP" id="MF_00120">
    <property type="entry name" value="GatA"/>
    <property type="match status" value="1"/>
</dbReference>
<dbReference type="InterPro" id="IPR023631">
    <property type="entry name" value="Amidase_dom"/>
</dbReference>
<dbReference type="Pfam" id="PF01425">
    <property type="entry name" value="Amidase"/>
    <property type="match status" value="1"/>
</dbReference>
<keyword evidence="5 7" id="KW-0067">ATP-binding</keyword>
<keyword evidence="10" id="KW-1185">Reference proteome</keyword>
<dbReference type="InterPro" id="IPR000120">
    <property type="entry name" value="Amidase"/>
</dbReference>
<feature type="active site" description="Acyl-ester intermediate" evidence="7">
    <location>
        <position position="174"/>
    </location>
</feature>
<evidence type="ECO:0000256" key="2">
    <source>
        <dbReference type="ARBA" id="ARBA00014428"/>
    </source>
</evidence>
<evidence type="ECO:0000313" key="10">
    <source>
        <dbReference type="Proteomes" id="UP001058120"/>
    </source>
</evidence>
<organism evidence="9 10">
    <name type="scientific">Taurinivorans muris</name>
    <dbReference type="NCBI Taxonomy" id="2787751"/>
    <lineage>
        <taxon>Bacteria</taxon>
        <taxon>Pseudomonadati</taxon>
        <taxon>Thermodesulfobacteriota</taxon>
        <taxon>Desulfovibrionia</taxon>
        <taxon>Desulfovibrionales</taxon>
        <taxon>Desulfovibrionaceae</taxon>
        <taxon>Taurinivorans</taxon>
    </lineage>
</organism>
<keyword evidence="6 7" id="KW-0648">Protein biosynthesis</keyword>
<evidence type="ECO:0000259" key="8">
    <source>
        <dbReference type="Pfam" id="PF01425"/>
    </source>
</evidence>
<dbReference type="InterPro" id="IPR004412">
    <property type="entry name" value="GatA"/>
</dbReference>
<feature type="active site" description="Charge relay system" evidence="7">
    <location>
        <position position="75"/>
    </location>
</feature>
<dbReference type="Proteomes" id="UP001058120">
    <property type="component" value="Chromosome"/>
</dbReference>
<feature type="active site" description="Charge relay system" evidence="7">
    <location>
        <position position="150"/>
    </location>
</feature>
<evidence type="ECO:0000256" key="7">
    <source>
        <dbReference type="HAMAP-Rule" id="MF_00120"/>
    </source>
</evidence>
<evidence type="ECO:0000256" key="5">
    <source>
        <dbReference type="ARBA" id="ARBA00022840"/>
    </source>
</evidence>
<keyword evidence="3 7" id="KW-0436">Ligase</keyword>
<comment type="function">
    <text evidence="7">Allows the formation of correctly charged Gln-tRNA(Gln) through the transamidation of misacylated Glu-tRNA(Gln) in organisms which lack glutaminyl-tRNA synthetase. The reaction takes place in the presence of glutamine and ATP through an activated gamma-phospho-Glu-tRNA(Gln).</text>
</comment>
<protein>
    <recommendedName>
        <fullName evidence="2 7">Glutamyl-tRNA(Gln) amidotransferase subunit A</fullName>
        <shortName evidence="7">Glu-ADT subunit A</shortName>
        <ecNumber evidence="7">6.3.5.7</ecNumber>
    </recommendedName>
</protein>
<sequence>MITRSITEIKKALAKKEISATELTRSCLEHIDKTDEKLGAFINIYPEQALQKAKELDEKGFDETMPLWGVPVSVKDALATKNMKTTAGSKILENFIPPYSAFAVEQLEKAGAIILGKNNMDEFAMGSTCENSAFKAGSNPWNTDCVAGGSSGGSAISVASCQSFASLGTDTGGSIRQPASLCGCVGLKPTYGRVSRYGLLAYASSLDQIGPFTRTVEDAALILSVISGHDERDSTSSPREKEDFTKLFQHPQTDLNNITIGLPKEFFESEAMDGEIAELCQNTIQEAKKLGANIKEVSMPHLTYSIASYYIIASAEASSNLARYDGIRYGHRTNQPQDLDELYTMSRTEGFGEEVQRRILLGTYVLSAGYYDAYYKKAAQVRRLIRDDYVNALKECDVLLAPVSPITAWKKGSVTDPLQMYQMDIFTLSLNLAGLPGLAIPVGMAHNMPVGMQIIGSAFDEAKLFTVGHSLTNHLGTNNQYKF</sequence>
<gene>
    <name evidence="7 9" type="primary">gatA</name>
    <name evidence="9" type="ORF">JBF11_09940</name>
</gene>
<evidence type="ECO:0000256" key="3">
    <source>
        <dbReference type="ARBA" id="ARBA00022598"/>
    </source>
</evidence>
<evidence type="ECO:0000256" key="4">
    <source>
        <dbReference type="ARBA" id="ARBA00022741"/>
    </source>
</evidence>
<dbReference type="PANTHER" id="PTHR11895">
    <property type="entry name" value="TRANSAMIDASE"/>
    <property type="match status" value="1"/>
</dbReference>
<evidence type="ECO:0000256" key="6">
    <source>
        <dbReference type="ARBA" id="ARBA00022917"/>
    </source>
</evidence>
<dbReference type="PANTHER" id="PTHR11895:SF151">
    <property type="entry name" value="GLUTAMYL-TRNA(GLN) AMIDOTRANSFERASE SUBUNIT A"/>
    <property type="match status" value="1"/>
</dbReference>
<name>A0ABY5Y0N9_9BACT</name>
<dbReference type="EC" id="6.3.5.7" evidence="7"/>
<keyword evidence="4 7" id="KW-0547">Nucleotide-binding</keyword>
<dbReference type="EMBL" id="CP065938">
    <property type="protein sequence ID" value="UWX05732.1"/>
    <property type="molecule type" value="Genomic_DNA"/>
</dbReference>
<evidence type="ECO:0000313" key="9">
    <source>
        <dbReference type="EMBL" id="UWX05732.1"/>
    </source>
</evidence>
<dbReference type="SUPFAM" id="SSF75304">
    <property type="entry name" value="Amidase signature (AS) enzymes"/>
    <property type="match status" value="1"/>
</dbReference>
<comment type="subunit">
    <text evidence="1 7">Heterotrimer of A, B and C subunits.</text>
</comment>
<accession>A0ABY5Y0N9</accession>
<dbReference type="Gene3D" id="3.90.1300.10">
    <property type="entry name" value="Amidase signature (AS) domain"/>
    <property type="match status" value="1"/>
</dbReference>
<comment type="catalytic activity">
    <reaction evidence="7">
        <text>L-glutamyl-tRNA(Gln) + L-glutamine + ATP + H2O = L-glutaminyl-tRNA(Gln) + L-glutamate + ADP + phosphate + H(+)</text>
        <dbReference type="Rhea" id="RHEA:17521"/>
        <dbReference type="Rhea" id="RHEA-COMP:9681"/>
        <dbReference type="Rhea" id="RHEA-COMP:9684"/>
        <dbReference type="ChEBI" id="CHEBI:15377"/>
        <dbReference type="ChEBI" id="CHEBI:15378"/>
        <dbReference type="ChEBI" id="CHEBI:29985"/>
        <dbReference type="ChEBI" id="CHEBI:30616"/>
        <dbReference type="ChEBI" id="CHEBI:43474"/>
        <dbReference type="ChEBI" id="CHEBI:58359"/>
        <dbReference type="ChEBI" id="CHEBI:78520"/>
        <dbReference type="ChEBI" id="CHEBI:78521"/>
        <dbReference type="ChEBI" id="CHEBI:456216"/>
        <dbReference type="EC" id="6.3.5.7"/>
    </reaction>
</comment>
<proteinExistence type="inferred from homology"/>